<feature type="transmembrane region" description="Helical" evidence="1">
    <location>
        <begin position="47"/>
        <end position="66"/>
    </location>
</feature>
<reference evidence="2 3" key="1">
    <citation type="journal article" date="2016" name="Nat. Commun.">
        <title>Thousands of microbial genomes shed light on interconnected biogeochemical processes in an aquifer system.</title>
        <authorList>
            <person name="Anantharaman K."/>
            <person name="Brown C.T."/>
            <person name="Hug L.A."/>
            <person name="Sharon I."/>
            <person name="Castelle C.J."/>
            <person name="Probst A.J."/>
            <person name="Thomas B.C."/>
            <person name="Singh A."/>
            <person name="Wilkins M.J."/>
            <person name="Karaoz U."/>
            <person name="Brodie E.L."/>
            <person name="Williams K.H."/>
            <person name="Hubbard S.S."/>
            <person name="Banfield J.F."/>
        </authorList>
    </citation>
    <scope>NUCLEOTIDE SEQUENCE [LARGE SCALE GENOMIC DNA]</scope>
</reference>
<dbReference type="EMBL" id="MFAQ01000041">
    <property type="protein sequence ID" value="OGD81597.1"/>
    <property type="molecule type" value="Genomic_DNA"/>
</dbReference>
<gene>
    <name evidence="2" type="ORF">A2572_04430</name>
</gene>
<comment type="caution">
    <text evidence="2">The sequence shown here is derived from an EMBL/GenBank/DDBJ whole genome shotgun (WGS) entry which is preliminary data.</text>
</comment>
<feature type="transmembrane region" description="Helical" evidence="1">
    <location>
        <begin position="7"/>
        <end position="27"/>
    </location>
</feature>
<dbReference type="AlphaFoldDB" id="A0A1F5FPN0"/>
<evidence type="ECO:0000313" key="3">
    <source>
        <dbReference type="Proteomes" id="UP000179237"/>
    </source>
</evidence>
<evidence type="ECO:0000256" key="1">
    <source>
        <dbReference type="SAM" id="Phobius"/>
    </source>
</evidence>
<name>A0A1F5FPN0_9BACT</name>
<proteinExistence type="predicted"/>
<evidence type="ECO:0000313" key="2">
    <source>
        <dbReference type="EMBL" id="OGD81597.1"/>
    </source>
</evidence>
<evidence type="ECO:0008006" key="4">
    <source>
        <dbReference type="Google" id="ProtNLM"/>
    </source>
</evidence>
<accession>A0A1F5FPN0</accession>
<keyword evidence="1" id="KW-0472">Membrane</keyword>
<keyword evidence="1" id="KW-0812">Transmembrane</keyword>
<dbReference type="Proteomes" id="UP000179237">
    <property type="component" value="Unassembled WGS sequence"/>
</dbReference>
<keyword evidence="1" id="KW-1133">Transmembrane helix</keyword>
<organism evidence="2 3">
    <name type="scientific">Candidatus Collierbacteria bacterium RIFOXYD1_FULL_40_9</name>
    <dbReference type="NCBI Taxonomy" id="1817731"/>
    <lineage>
        <taxon>Bacteria</taxon>
        <taxon>Candidatus Collieribacteriota</taxon>
    </lineage>
</organism>
<protein>
    <recommendedName>
        <fullName evidence="4">DUF4345 domain-containing protein</fullName>
    </recommendedName>
</protein>
<sequence length="126" mass="14064">MKRNGLIVWISVIGIVGILFGIFYAFFGLAGLPPYGALISKDVITPWSNGLYGSIFIAFSVLLFFAGRHAFRKNDKELMKILLYGIYSWLIVEAAFSLYYGVYFNLGVDLALAMFLGYPLIKGSKE</sequence>